<protein>
    <submittedName>
        <fullName evidence="2">DUF1345 domain-containing protein</fullName>
    </submittedName>
</protein>
<feature type="transmembrane region" description="Helical" evidence="1">
    <location>
        <begin position="107"/>
        <end position="124"/>
    </location>
</feature>
<keyword evidence="1" id="KW-0812">Transmembrane</keyword>
<name>A0A5J5J437_9MICO</name>
<dbReference type="InterPro" id="IPR009781">
    <property type="entry name" value="DUF1345"/>
</dbReference>
<organism evidence="2 3">
    <name type="scientific">Microbacterium rhizomatis</name>
    <dbReference type="NCBI Taxonomy" id="1631477"/>
    <lineage>
        <taxon>Bacteria</taxon>
        <taxon>Bacillati</taxon>
        <taxon>Actinomycetota</taxon>
        <taxon>Actinomycetes</taxon>
        <taxon>Micrococcales</taxon>
        <taxon>Microbacteriaceae</taxon>
        <taxon>Microbacterium</taxon>
    </lineage>
</organism>
<keyword evidence="1" id="KW-1133">Transmembrane helix</keyword>
<dbReference type="Proteomes" id="UP000325827">
    <property type="component" value="Unassembled WGS sequence"/>
</dbReference>
<gene>
    <name evidence="2" type="ORF">F6B43_00475</name>
</gene>
<dbReference type="OrthoDB" id="64737at2"/>
<dbReference type="Pfam" id="PF07077">
    <property type="entry name" value="DUF1345"/>
    <property type="match status" value="1"/>
</dbReference>
<feature type="transmembrane region" description="Helical" evidence="1">
    <location>
        <begin position="12"/>
        <end position="33"/>
    </location>
</feature>
<dbReference type="AlphaFoldDB" id="A0A5J5J437"/>
<proteinExistence type="predicted"/>
<feature type="transmembrane region" description="Helical" evidence="1">
    <location>
        <begin position="78"/>
        <end position="95"/>
    </location>
</feature>
<reference evidence="3" key="1">
    <citation type="submission" date="2019-09" db="EMBL/GenBank/DDBJ databases">
        <title>Mumia zhuanghuii sp. nov. isolated from the intestinal contents of plateau pika (Ochotona curzoniae) in the Qinghai-Tibet plateau of China.</title>
        <authorList>
            <person name="Tian Z."/>
        </authorList>
    </citation>
    <scope>NUCLEOTIDE SEQUENCE [LARGE SCALE GENOMIC DNA]</scope>
    <source>
        <strain evidence="3">JCM 30598</strain>
    </source>
</reference>
<comment type="caution">
    <text evidence="2">The sequence shown here is derived from an EMBL/GenBank/DDBJ whole genome shotgun (WGS) entry which is preliminary data.</text>
</comment>
<sequence>MRAIPEPIRRLALGVICGLIVGFGVGGVLGLAAGLLAGWGFGALVVDIAILVVVWPMNAEKTRTHARQEAPGRQTARLIAVVGSVASLGAVAAVLLESSTLGRPESFVLAGIALGSVVASWALIQLDYMLRVARVYYAEPVGGMSFNQDEDPMYTDFVYFAVGLGMTYQVADTNLQSNELRRIVIAQTMLAYLFGAVILASVINLVSNL</sequence>
<keyword evidence="3" id="KW-1185">Reference proteome</keyword>
<evidence type="ECO:0000256" key="1">
    <source>
        <dbReference type="SAM" id="Phobius"/>
    </source>
</evidence>
<feature type="transmembrane region" description="Helical" evidence="1">
    <location>
        <begin position="183"/>
        <end position="206"/>
    </location>
</feature>
<dbReference type="EMBL" id="VYSA01000001">
    <property type="protein sequence ID" value="KAA9110219.1"/>
    <property type="molecule type" value="Genomic_DNA"/>
</dbReference>
<feature type="transmembrane region" description="Helical" evidence="1">
    <location>
        <begin position="39"/>
        <end position="57"/>
    </location>
</feature>
<keyword evidence="1" id="KW-0472">Membrane</keyword>
<evidence type="ECO:0000313" key="2">
    <source>
        <dbReference type="EMBL" id="KAA9110219.1"/>
    </source>
</evidence>
<dbReference type="RefSeq" id="WP_150447023.1">
    <property type="nucleotide sequence ID" value="NZ_VYSA01000001.1"/>
</dbReference>
<accession>A0A5J5J437</accession>
<evidence type="ECO:0000313" key="3">
    <source>
        <dbReference type="Proteomes" id="UP000325827"/>
    </source>
</evidence>